<feature type="transmembrane region" description="Helical" evidence="6">
    <location>
        <begin position="181"/>
        <end position="198"/>
    </location>
</feature>
<dbReference type="GO" id="GO:0015658">
    <property type="term" value="F:branched-chain amino acid transmembrane transporter activity"/>
    <property type="evidence" value="ECO:0007669"/>
    <property type="project" value="InterPro"/>
</dbReference>
<name>A0A839SSN8_9PROT</name>
<reference evidence="7 8" key="1">
    <citation type="submission" date="2020-08" db="EMBL/GenBank/DDBJ databases">
        <title>Genomic Encyclopedia of Type Strains, Phase III (KMG-III): the genomes of soil and plant-associated and newly described type strains.</title>
        <authorList>
            <person name="Whitman W."/>
        </authorList>
    </citation>
    <scope>NUCLEOTIDE SEQUENCE [LARGE SCALE GENOMIC DNA]</scope>
    <source>
        <strain evidence="7 8">CECT 8803</strain>
    </source>
</reference>
<comment type="subcellular location">
    <subcellularLocation>
        <location evidence="1">Cell membrane</location>
        <topology evidence="1">Multi-pass membrane protein</topology>
    </subcellularLocation>
</comment>
<dbReference type="PANTHER" id="PTHR30482">
    <property type="entry name" value="HIGH-AFFINITY BRANCHED-CHAIN AMINO ACID TRANSPORT SYSTEM PERMEASE"/>
    <property type="match status" value="1"/>
</dbReference>
<feature type="transmembrane region" description="Helical" evidence="6">
    <location>
        <begin position="36"/>
        <end position="53"/>
    </location>
</feature>
<accession>A0A839SSN8</accession>
<organism evidence="7 8">
    <name type="scientific">Limibacillus halophilus</name>
    <dbReference type="NCBI Taxonomy" id="1579333"/>
    <lineage>
        <taxon>Bacteria</taxon>
        <taxon>Pseudomonadati</taxon>
        <taxon>Pseudomonadota</taxon>
        <taxon>Alphaproteobacteria</taxon>
        <taxon>Rhodospirillales</taxon>
        <taxon>Rhodovibrionaceae</taxon>
        <taxon>Limibacillus</taxon>
    </lineage>
</organism>
<dbReference type="GO" id="GO:0005886">
    <property type="term" value="C:plasma membrane"/>
    <property type="evidence" value="ECO:0007669"/>
    <property type="project" value="UniProtKB-SubCell"/>
</dbReference>
<dbReference type="EMBL" id="JACHXA010000004">
    <property type="protein sequence ID" value="MBB3065482.1"/>
    <property type="molecule type" value="Genomic_DNA"/>
</dbReference>
<protein>
    <submittedName>
        <fullName evidence="7">Branched-chain amino acid transport system permease protein</fullName>
    </submittedName>
</protein>
<keyword evidence="8" id="KW-1185">Reference proteome</keyword>
<feature type="transmembrane region" description="Helical" evidence="6">
    <location>
        <begin position="138"/>
        <end position="161"/>
    </location>
</feature>
<dbReference type="CDD" id="cd06581">
    <property type="entry name" value="TM_PBP1_LivM_like"/>
    <property type="match status" value="1"/>
</dbReference>
<evidence type="ECO:0000256" key="1">
    <source>
        <dbReference type="ARBA" id="ARBA00004651"/>
    </source>
</evidence>
<dbReference type="PANTHER" id="PTHR30482:SF10">
    <property type="entry name" value="HIGH-AFFINITY BRANCHED-CHAIN AMINO ACID TRANSPORT PROTEIN BRAE"/>
    <property type="match status" value="1"/>
</dbReference>
<dbReference type="RefSeq" id="WP_246377648.1">
    <property type="nucleotide sequence ID" value="NZ_JACHXA010000004.1"/>
</dbReference>
<keyword evidence="4 6" id="KW-1133">Transmembrane helix</keyword>
<feature type="transmembrane region" description="Helical" evidence="6">
    <location>
        <begin position="104"/>
        <end position="126"/>
    </location>
</feature>
<gene>
    <name evidence="7" type="ORF">FHR98_001769</name>
</gene>
<evidence type="ECO:0000256" key="3">
    <source>
        <dbReference type="ARBA" id="ARBA00022692"/>
    </source>
</evidence>
<evidence type="ECO:0000313" key="7">
    <source>
        <dbReference type="EMBL" id="MBB3065482.1"/>
    </source>
</evidence>
<feature type="transmembrane region" description="Helical" evidence="6">
    <location>
        <begin position="311"/>
        <end position="332"/>
    </location>
</feature>
<dbReference type="InterPro" id="IPR043428">
    <property type="entry name" value="LivM-like"/>
</dbReference>
<feature type="transmembrane region" description="Helical" evidence="6">
    <location>
        <begin position="12"/>
        <end position="30"/>
    </location>
</feature>
<dbReference type="Proteomes" id="UP000581135">
    <property type="component" value="Unassembled WGS sequence"/>
</dbReference>
<evidence type="ECO:0000256" key="4">
    <source>
        <dbReference type="ARBA" id="ARBA00022989"/>
    </source>
</evidence>
<dbReference type="InterPro" id="IPR001851">
    <property type="entry name" value="ABC_transp_permease"/>
</dbReference>
<feature type="transmembrane region" description="Helical" evidence="6">
    <location>
        <begin position="65"/>
        <end position="84"/>
    </location>
</feature>
<comment type="caution">
    <text evidence="7">The sequence shown here is derived from an EMBL/GenBank/DDBJ whole genome shotgun (WGS) entry which is preliminary data.</text>
</comment>
<evidence type="ECO:0000256" key="5">
    <source>
        <dbReference type="ARBA" id="ARBA00023136"/>
    </source>
</evidence>
<keyword evidence="5 6" id="KW-0472">Membrane</keyword>
<evidence type="ECO:0000256" key="2">
    <source>
        <dbReference type="ARBA" id="ARBA00022475"/>
    </source>
</evidence>
<keyword evidence="3 6" id="KW-0812">Transmembrane</keyword>
<keyword evidence="2" id="KW-1003">Cell membrane</keyword>
<dbReference type="Pfam" id="PF02653">
    <property type="entry name" value="BPD_transp_2"/>
    <property type="match status" value="1"/>
</dbReference>
<evidence type="ECO:0000256" key="6">
    <source>
        <dbReference type="SAM" id="Phobius"/>
    </source>
</evidence>
<feature type="transmembrane region" description="Helical" evidence="6">
    <location>
        <begin position="233"/>
        <end position="256"/>
    </location>
</feature>
<dbReference type="AlphaFoldDB" id="A0A839SSN8"/>
<proteinExistence type="predicted"/>
<sequence length="356" mass="38040">MSGIMSKKSGLEIGGFIAILIAAVVAPFLFPGLQTQLTMLWVMILIALTWDVVGGQMGYNSFGNVIFFGLGMYTTAVVQVGLFFDVGTYTDAQGAAGFALTTGQYFSGLALGLLISALIGVVFAVVIGTGLLGLRGHYFAIGTLGLGIAFGEIFAGWDWVGAGSGMVPPLFPSGIGLQPKVFYYFMMVLLTAVTFFSLRRLYAGRFGLAINAIRDDEDKAEAMGLRTTRYKTIAWAISALFLAIGGGLAGNVLGFIDPRDSAFAGATFGVWMVLMAILGGKGLLWGPVVGAIVFHVTQELFWTYLLGWQRVALGLLIVIIVVFFPLGILGWLRERKPELFGYRVEDEEAASEGNAS</sequence>
<evidence type="ECO:0000313" key="8">
    <source>
        <dbReference type="Proteomes" id="UP000581135"/>
    </source>
</evidence>